<organism evidence="1 2">
    <name type="scientific">Xylella taiwanensis</name>
    <dbReference type="NCBI Taxonomy" id="1444770"/>
    <lineage>
        <taxon>Bacteria</taxon>
        <taxon>Pseudomonadati</taxon>
        <taxon>Pseudomonadota</taxon>
        <taxon>Gammaproteobacteria</taxon>
        <taxon>Lysobacterales</taxon>
        <taxon>Lysobacteraceae</taxon>
        <taxon>Xylella</taxon>
    </lineage>
</organism>
<dbReference type="EMBL" id="JDSQ01000002">
    <property type="protein sequence ID" value="EWS79227.1"/>
    <property type="molecule type" value="Genomic_DNA"/>
</dbReference>
<reference evidence="1 2" key="1">
    <citation type="journal article" date="2014" name="Genome Announc.">
        <title>Draft Genome Sequence of Xylella fastidiosa Pear Leaf Scorch Strain in Taiwan.</title>
        <authorList>
            <person name="Su C.C."/>
            <person name="Deng W.L."/>
            <person name="Jan F.J."/>
            <person name="Chang C.J."/>
            <person name="Huang H."/>
            <person name="Chen J."/>
        </authorList>
    </citation>
    <scope>NUCLEOTIDE SEQUENCE [LARGE SCALE GENOMIC DNA]</scope>
    <source>
        <strain evidence="1 2">PLS229</strain>
    </source>
</reference>
<comment type="caution">
    <text evidence="1">The sequence shown here is derived from an EMBL/GenBank/DDBJ whole genome shotgun (WGS) entry which is preliminary data.</text>
</comment>
<sequence>MPRKASNLDLTSVNHYEFLQAMHIDKAHKPFVVELAEGIESLGQFHDSGKTASDHT</sequence>
<name>Z9JN99_9GAMM</name>
<dbReference type="AlphaFoldDB" id="Z9JN99"/>
<dbReference type="PATRIC" id="fig|1444770.3.peg.275"/>
<evidence type="ECO:0000313" key="2">
    <source>
        <dbReference type="Proteomes" id="UP000020406"/>
    </source>
</evidence>
<dbReference type="Proteomes" id="UP000020406">
    <property type="component" value="Unassembled WGS sequence"/>
</dbReference>
<proteinExistence type="predicted"/>
<protein>
    <submittedName>
        <fullName evidence="1">Uncharacterized protein</fullName>
    </submittedName>
</protein>
<evidence type="ECO:0000313" key="1">
    <source>
        <dbReference type="EMBL" id="EWS79227.1"/>
    </source>
</evidence>
<gene>
    <name evidence="1" type="ORF">AF72_01150</name>
</gene>
<accession>Z9JN99</accession>